<evidence type="ECO:0000313" key="3">
    <source>
        <dbReference type="Proteomes" id="UP000216725"/>
    </source>
</evidence>
<accession>A0A261EY59</accession>
<feature type="compositionally biased region" description="Low complexity" evidence="1">
    <location>
        <begin position="177"/>
        <end position="192"/>
    </location>
</feature>
<dbReference type="AlphaFoldDB" id="A0A261EY59"/>
<dbReference type="OrthoDB" id="8562712at2"/>
<dbReference type="Proteomes" id="UP000216725">
    <property type="component" value="Unassembled WGS sequence"/>
</dbReference>
<feature type="compositionally biased region" description="Low complexity" evidence="1">
    <location>
        <begin position="242"/>
        <end position="251"/>
    </location>
</feature>
<feature type="compositionally biased region" description="Low complexity" evidence="1">
    <location>
        <begin position="151"/>
        <end position="168"/>
    </location>
</feature>
<dbReference type="RefSeq" id="WP_094660820.1">
    <property type="nucleotide sequence ID" value="NZ_MWWR01000007.1"/>
</dbReference>
<dbReference type="EMBL" id="MWWR01000007">
    <property type="protein sequence ID" value="OZG51606.1"/>
    <property type="molecule type" value="Genomic_DNA"/>
</dbReference>
<proteinExistence type="predicted"/>
<feature type="region of interest" description="Disordered" evidence="1">
    <location>
        <begin position="300"/>
        <end position="363"/>
    </location>
</feature>
<evidence type="ECO:0000313" key="2">
    <source>
        <dbReference type="EMBL" id="OZG51606.1"/>
    </source>
</evidence>
<dbReference type="Pfam" id="PF12687">
    <property type="entry name" value="DUF3801"/>
    <property type="match status" value="1"/>
</dbReference>
<name>A0A261EY59_9BIFI</name>
<keyword evidence="3" id="KW-1185">Reference proteome</keyword>
<feature type="region of interest" description="Disordered" evidence="1">
    <location>
        <begin position="145"/>
        <end position="286"/>
    </location>
</feature>
<feature type="compositionally biased region" description="Basic and acidic residues" evidence="1">
    <location>
        <begin position="252"/>
        <end position="268"/>
    </location>
</feature>
<sequence length="363" mass="38250">MISEEGVADGFATQAMGQAANGLGGVALGMAQIVTCVLSLGAKGIEALWLRHVDKPLSGQVDLRRLYGTGQDLHPLTGLSDRTLDAIKTTLDRSGVAYALQDIGAGEHGIVFQGKDLDYVRTTVKALERQLGQKIDMPSLEAPLVQDQKKAAPQTPTASAQTAEQPAPDAERPTPEPAAEQEAPTQTTATKPAAEKTDTANTPAGQTTTEQNHAEQSPAEQSQKERGREQPGKPTQDAPANAETQSRQSRTQRQEQRRQAQESGEGRATRAQADAPPTPSPLAPAAAAAVPVVGAAIHSAAAERSTPAVDSLADSIENPASKPKRSTADILDAVRRTVKERMAGDAARNATERSRKQPRKGAR</sequence>
<dbReference type="InterPro" id="IPR024234">
    <property type="entry name" value="DUF3801"/>
</dbReference>
<reference evidence="2 3" key="1">
    <citation type="journal article" date="2017" name="BMC Genomics">
        <title>Comparative genomic and phylogenomic analyses of the Bifidobacteriaceae family.</title>
        <authorList>
            <person name="Lugli G.A."/>
            <person name="Milani C."/>
            <person name="Turroni F."/>
            <person name="Duranti S."/>
            <person name="Mancabelli L."/>
            <person name="Mangifesta M."/>
            <person name="Ferrario C."/>
            <person name="Modesto M."/>
            <person name="Mattarelli P."/>
            <person name="Jiri K."/>
            <person name="van Sinderen D."/>
            <person name="Ventura M."/>
        </authorList>
    </citation>
    <scope>NUCLEOTIDE SEQUENCE [LARGE SCALE GENOMIC DNA]</scope>
    <source>
        <strain evidence="2 3">DSM 24742</strain>
    </source>
</reference>
<protein>
    <submittedName>
        <fullName evidence="2">Ribonuclease E</fullName>
    </submittedName>
</protein>
<comment type="caution">
    <text evidence="2">The sequence shown here is derived from an EMBL/GenBank/DDBJ whole genome shotgun (WGS) entry which is preliminary data.</text>
</comment>
<evidence type="ECO:0000256" key="1">
    <source>
        <dbReference type="SAM" id="MobiDB-lite"/>
    </source>
</evidence>
<feature type="compositionally biased region" description="Polar residues" evidence="1">
    <location>
        <begin position="201"/>
        <end position="221"/>
    </location>
</feature>
<organism evidence="2 3">
    <name type="scientific">Pseudoscardovia radai</name>
    <dbReference type="NCBI Taxonomy" id="987066"/>
    <lineage>
        <taxon>Bacteria</taxon>
        <taxon>Bacillati</taxon>
        <taxon>Actinomycetota</taxon>
        <taxon>Actinomycetes</taxon>
        <taxon>Bifidobacteriales</taxon>
        <taxon>Bifidobacteriaceae</taxon>
        <taxon>Pseudoscardovia</taxon>
    </lineage>
</organism>
<feature type="compositionally biased region" description="Basic and acidic residues" evidence="1">
    <location>
        <begin position="222"/>
        <end position="231"/>
    </location>
</feature>
<feature type="compositionally biased region" description="Basic and acidic residues" evidence="1">
    <location>
        <begin position="332"/>
        <end position="343"/>
    </location>
</feature>
<gene>
    <name evidence="2" type="ORF">PSRA_1003</name>
</gene>